<dbReference type="InterPro" id="IPR015422">
    <property type="entry name" value="PyrdxlP-dep_Trfase_small"/>
</dbReference>
<dbReference type="InterPro" id="IPR015424">
    <property type="entry name" value="PyrdxlP-dep_Trfase"/>
</dbReference>
<proteinExistence type="predicted"/>
<dbReference type="InterPro" id="IPR000192">
    <property type="entry name" value="Aminotrans_V_dom"/>
</dbReference>
<protein>
    <submittedName>
        <fullName evidence="2">G12634 protein</fullName>
    </submittedName>
</protein>
<organism evidence="2 3">
    <name type="scientific">Coccomyxa viridis</name>
    <dbReference type="NCBI Taxonomy" id="1274662"/>
    <lineage>
        <taxon>Eukaryota</taxon>
        <taxon>Viridiplantae</taxon>
        <taxon>Chlorophyta</taxon>
        <taxon>core chlorophytes</taxon>
        <taxon>Trebouxiophyceae</taxon>
        <taxon>Trebouxiophyceae incertae sedis</taxon>
        <taxon>Coccomyxaceae</taxon>
        <taxon>Coccomyxa</taxon>
    </lineage>
</organism>
<dbReference type="PANTHER" id="PTHR43586:SF24">
    <property type="entry name" value="BLR4730 PROTEIN"/>
    <property type="match status" value="1"/>
</dbReference>
<dbReference type="Gene3D" id="3.90.1150.10">
    <property type="entry name" value="Aspartate Aminotransferase, domain 1"/>
    <property type="match status" value="1"/>
</dbReference>
<evidence type="ECO:0000313" key="2">
    <source>
        <dbReference type="EMBL" id="CAL5229328.1"/>
    </source>
</evidence>
<evidence type="ECO:0000313" key="3">
    <source>
        <dbReference type="Proteomes" id="UP001497392"/>
    </source>
</evidence>
<gene>
    <name evidence="2" type="primary">g12634</name>
    <name evidence="2" type="ORF">VP750_LOCUS11234</name>
</gene>
<dbReference type="Gene3D" id="3.40.640.10">
    <property type="entry name" value="Type I PLP-dependent aspartate aminotransferase-like (Major domain)"/>
    <property type="match status" value="1"/>
</dbReference>
<dbReference type="SUPFAM" id="SSF53383">
    <property type="entry name" value="PLP-dependent transferases"/>
    <property type="match status" value="1"/>
</dbReference>
<dbReference type="EMBL" id="CAXHTA020000020">
    <property type="protein sequence ID" value="CAL5229328.1"/>
    <property type="molecule type" value="Genomic_DNA"/>
</dbReference>
<dbReference type="Proteomes" id="UP001497392">
    <property type="component" value="Unassembled WGS sequence"/>
</dbReference>
<evidence type="ECO:0000259" key="1">
    <source>
        <dbReference type="Pfam" id="PF00266"/>
    </source>
</evidence>
<keyword evidence="3" id="KW-1185">Reference proteome</keyword>
<name>A0ABP1GGC4_9CHLO</name>
<comment type="caution">
    <text evidence="2">The sequence shown here is derived from an EMBL/GenBank/DDBJ whole genome shotgun (WGS) entry which is preliminary data.</text>
</comment>
<dbReference type="PANTHER" id="PTHR43586">
    <property type="entry name" value="CYSTEINE DESULFURASE"/>
    <property type="match status" value="1"/>
</dbReference>
<accession>A0ABP1GGC4</accession>
<reference evidence="2 3" key="1">
    <citation type="submission" date="2024-06" db="EMBL/GenBank/DDBJ databases">
        <authorList>
            <person name="Kraege A."/>
            <person name="Thomma B."/>
        </authorList>
    </citation>
    <scope>NUCLEOTIDE SEQUENCE [LARGE SCALE GENOMIC DNA]</scope>
</reference>
<dbReference type="InterPro" id="IPR015421">
    <property type="entry name" value="PyrdxlP-dep_Trfase_major"/>
</dbReference>
<sequence>MSTVAQRSRDLPQLRADTPGCQHIIHFNNAGAALPIKEVVDIQHAFLDSEALCGGYETVITETEALQLAYNELATMLNCSARNIAILQSATAAWMQVFYGIPFQSGDRILTGVHEYAANYIAFLQVAKRTGAKIEVIPETADNDVNLEALEHSIVHGQGRPALLAFTHIPTNSGRVYSAEGIGAIAKRHGVPFLLDACQSVGQMPLNVAKLGCNWLSGTSRKYLRGPRGVGFLYASDKAMQQSEPAALDMWGAEWVTGGQYRLQPGARRYEQYERCFAAVAGLGVAARYANELGVDWIWERVQELAAELRSRLRSIPGVTVHDRGRLLCGIVSFTKDGVDSAQMKAFLLKKMINVSISPMTSTRLDFEKHGLPESVVRASVHYYNSSADIEQLAQAVSDAHQ</sequence>
<feature type="domain" description="Aminotransferase class V" evidence="1">
    <location>
        <begin position="27"/>
        <end position="393"/>
    </location>
</feature>
<dbReference type="Pfam" id="PF00266">
    <property type="entry name" value="Aminotran_5"/>
    <property type="match status" value="1"/>
</dbReference>